<name>A0A1G7RTA8_9BURK</name>
<reference evidence="1 2" key="1">
    <citation type="submission" date="2016-10" db="EMBL/GenBank/DDBJ databases">
        <authorList>
            <person name="de Groot N.N."/>
        </authorList>
    </citation>
    <scope>NUCLEOTIDE SEQUENCE [LARGE SCALE GENOMIC DNA]</scope>
    <source>
        <strain evidence="1 2">LMG 2247</strain>
    </source>
</reference>
<dbReference type="AlphaFoldDB" id="A0A1G7RTA8"/>
<evidence type="ECO:0000313" key="2">
    <source>
        <dbReference type="Proteomes" id="UP000199706"/>
    </source>
</evidence>
<organism evidence="1 2">
    <name type="scientific">Paraburkholderia phenazinium</name>
    <dbReference type="NCBI Taxonomy" id="60549"/>
    <lineage>
        <taxon>Bacteria</taxon>
        <taxon>Pseudomonadati</taxon>
        <taxon>Pseudomonadota</taxon>
        <taxon>Betaproteobacteria</taxon>
        <taxon>Burkholderiales</taxon>
        <taxon>Burkholderiaceae</taxon>
        <taxon>Paraburkholderia</taxon>
    </lineage>
</organism>
<sequence>MTEMLQPSRPVVCAAARFHHNSRRCASSEELEKLCTLWLESFDLAGLRVERMKLKCLLGNVHSDKGGFHFRFSLTRG</sequence>
<accession>A0A1G7RTA8</accession>
<dbReference type="EMBL" id="FNCJ01000002">
    <property type="protein sequence ID" value="SDG13952.1"/>
    <property type="molecule type" value="Genomic_DNA"/>
</dbReference>
<proteinExistence type="predicted"/>
<evidence type="ECO:0000313" key="1">
    <source>
        <dbReference type="EMBL" id="SDG13952.1"/>
    </source>
</evidence>
<dbReference type="Proteomes" id="UP000199706">
    <property type="component" value="Unassembled WGS sequence"/>
</dbReference>
<gene>
    <name evidence="1" type="ORF">SAMN05216466_102250</name>
</gene>
<dbReference type="RefSeq" id="WP_090682289.1">
    <property type="nucleotide sequence ID" value="NZ_FNCJ01000002.1"/>
</dbReference>
<protein>
    <submittedName>
        <fullName evidence="1">Uncharacterized protein</fullName>
    </submittedName>
</protein>